<protein>
    <submittedName>
        <fullName evidence="2">Uncharacterized protein</fullName>
    </submittedName>
</protein>
<dbReference type="Proteomes" id="UP000256970">
    <property type="component" value="Unassembled WGS sequence"/>
</dbReference>
<gene>
    <name evidence="2" type="ORF">BQ4739_LOCUS6590</name>
</gene>
<reference evidence="2 3" key="1">
    <citation type="submission" date="2016-10" db="EMBL/GenBank/DDBJ databases">
        <authorList>
            <person name="Cai Z."/>
        </authorList>
    </citation>
    <scope>NUCLEOTIDE SEQUENCE [LARGE SCALE GENOMIC DNA]</scope>
</reference>
<sequence length="182" mass="19053">MMTTVASRVLGRLTHNAAAGWQVQASRTVFNAGNKDSEEPAASPWVKVLRRPGDADANRSEAAPVLREGETPMSTDVSFDVPEKNPDKFEQQPLDPALVAKSEANTSQDSVRFMADKLNQAVGGGADFPKTGGASLREMASEIGDSISESVGGKSGPHGSDSGATTPEQQAATRAVEQAKSK</sequence>
<dbReference type="AlphaFoldDB" id="A0A383VLU5"/>
<evidence type="ECO:0000313" key="2">
    <source>
        <dbReference type="EMBL" id="SZX66151.1"/>
    </source>
</evidence>
<feature type="compositionally biased region" description="Basic and acidic residues" evidence="1">
    <location>
        <begin position="81"/>
        <end position="90"/>
    </location>
</feature>
<feature type="region of interest" description="Disordered" evidence="1">
    <location>
        <begin position="53"/>
        <end position="92"/>
    </location>
</feature>
<dbReference type="EMBL" id="FNXT01000689">
    <property type="protein sequence ID" value="SZX66151.1"/>
    <property type="molecule type" value="Genomic_DNA"/>
</dbReference>
<organism evidence="2 3">
    <name type="scientific">Tetradesmus obliquus</name>
    <name type="common">Green alga</name>
    <name type="synonym">Acutodesmus obliquus</name>
    <dbReference type="NCBI Taxonomy" id="3088"/>
    <lineage>
        <taxon>Eukaryota</taxon>
        <taxon>Viridiplantae</taxon>
        <taxon>Chlorophyta</taxon>
        <taxon>core chlorophytes</taxon>
        <taxon>Chlorophyceae</taxon>
        <taxon>CS clade</taxon>
        <taxon>Sphaeropleales</taxon>
        <taxon>Scenedesmaceae</taxon>
        <taxon>Tetradesmus</taxon>
    </lineage>
</organism>
<feature type="region of interest" description="Disordered" evidence="1">
    <location>
        <begin position="121"/>
        <end position="182"/>
    </location>
</feature>
<evidence type="ECO:0000256" key="1">
    <source>
        <dbReference type="SAM" id="MobiDB-lite"/>
    </source>
</evidence>
<accession>A0A383VLU5</accession>
<proteinExistence type="predicted"/>
<feature type="compositionally biased region" description="Polar residues" evidence="1">
    <location>
        <begin position="162"/>
        <end position="172"/>
    </location>
</feature>
<keyword evidence="3" id="KW-1185">Reference proteome</keyword>
<name>A0A383VLU5_TETOB</name>
<evidence type="ECO:0000313" key="3">
    <source>
        <dbReference type="Proteomes" id="UP000256970"/>
    </source>
</evidence>